<keyword evidence="1 6" id="KW-0963">Cytoplasm</keyword>
<keyword evidence="3 6" id="KW-0805">Transcription regulation</keyword>
<evidence type="ECO:0000313" key="8">
    <source>
        <dbReference type="EMBL" id="AEE17626.1"/>
    </source>
</evidence>
<keyword evidence="4 6" id="KW-0238">DNA-binding</keyword>
<dbReference type="EMBL" id="CP002696">
    <property type="protein sequence ID" value="AEE17626.1"/>
    <property type="molecule type" value="Genomic_DNA"/>
</dbReference>
<dbReference type="OrthoDB" id="369876at2"/>
<evidence type="ECO:0000256" key="6">
    <source>
        <dbReference type="HAMAP-Rule" id="MF_01131"/>
    </source>
</evidence>
<dbReference type="PANTHER" id="PTHR35786:SF1">
    <property type="entry name" value="REDOX-SENSING TRANSCRIPTIONAL REPRESSOR REX 1"/>
    <property type="match status" value="1"/>
</dbReference>
<evidence type="ECO:0000313" key="9">
    <source>
        <dbReference type="Proteomes" id="UP000006546"/>
    </source>
</evidence>
<dbReference type="GO" id="GO:0051775">
    <property type="term" value="P:response to redox state"/>
    <property type="evidence" value="ECO:0007669"/>
    <property type="project" value="InterPro"/>
</dbReference>
<comment type="subunit">
    <text evidence="6">Homodimer.</text>
</comment>
<dbReference type="InterPro" id="IPR003781">
    <property type="entry name" value="CoA-bd"/>
</dbReference>
<feature type="binding site" evidence="6">
    <location>
        <begin position="105"/>
        <end position="110"/>
    </location>
    <ligand>
        <name>NAD(+)</name>
        <dbReference type="ChEBI" id="CHEBI:57540"/>
    </ligand>
</feature>
<dbReference type="eggNOG" id="COG2344">
    <property type="taxonomic scope" value="Bacteria"/>
</dbReference>
<dbReference type="InterPro" id="IPR036388">
    <property type="entry name" value="WH-like_DNA-bd_sf"/>
</dbReference>
<evidence type="ECO:0000256" key="1">
    <source>
        <dbReference type="ARBA" id="ARBA00022490"/>
    </source>
</evidence>
<dbReference type="HAMAP" id="MF_01131">
    <property type="entry name" value="Rex"/>
    <property type="match status" value="1"/>
</dbReference>
<dbReference type="PANTHER" id="PTHR35786">
    <property type="entry name" value="REDOX-SENSING TRANSCRIPTIONAL REPRESSOR REX"/>
    <property type="match status" value="1"/>
</dbReference>
<sequence length="226" mass="24325">MPNLPEPTRKRLVTLEYLLSRELREHGEGTDADEDAPVRQTVTSYELAARTGWTDATIRRDISKLGIKCGASNGYNIRALREALRGTLDPGTAHDAAVKKCCIVGLGKIGAALLDYSGFAEAGFVLAAGFDESVNRVELLNASFPLYPASQLERVVSREGISYAVLTVSERDANRYAKRLASCGVAGIVNYTAALLTVPANTAVENVSVVHALRNLNSRSTVPFKS</sequence>
<keyword evidence="5 6" id="KW-0804">Transcription</keyword>
<comment type="caution">
    <text evidence="6">Lacks conserved residue(s) required for the propagation of feature annotation.</text>
</comment>
<dbReference type="InterPro" id="IPR036390">
    <property type="entry name" value="WH_DNA-bd_sf"/>
</dbReference>
<organism evidence="8 9">
    <name type="scientific">Treponema brennaborense (strain DSM 12168 / CIP 105900 / DD5/3)</name>
    <dbReference type="NCBI Taxonomy" id="906968"/>
    <lineage>
        <taxon>Bacteria</taxon>
        <taxon>Pseudomonadati</taxon>
        <taxon>Spirochaetota</taxon>
        <taxon>Spirochaetia</taxon>
        <taxon>Spirochaetales</taxon>
        <taxon>Treponemataceae</taxon>
        <taxon>Treponema</taxon>
    </lineage>
</organism>
<dbReference type="SUPFAM" id="SSF46785">
    <property type="entry name" value="Winged helix' DNA-binding domain"/>
    <property type="match status" value="1"/>
</dbReference>
<keyword evidence="2 6" id="KW-0678">Repressor</keyword>
<dbReference type="InterPro" id="IPR022876">
    <property type="entry name" value="Tscrpt_rep_Rex"/>
</dbReference>
<dbReference type="GO" id="GO:0003700">
    <property type="term" value="F:DNA-binding transcription factor activity"/>
    <property type="evidence" value="ECO:0007669"/>
    <property type="project" value="UniProtKB-UniRule"/>
</dbReference>
<keyword evidence="6" id="KW-0520">NAD</keyword>
<dbReference type="Gene3D" id="3.40.50.720">
    <property type="entry name" value="NAD(P)-binding Rossmann-like Domain"/>
    <property type="match status" value="1"/>
</dbReference>
<comment type="subcellular location">
    <subcellularLocation>
        <location evidence="6">Cytoplasm</location>
    </subcellularLocation>
</comment>
<feature type="domain" description="CoA-binding" evidence="7">
    <location>
        <begin position="99"/>
        <end position="193"/>
    </location>
</feature>
<proteinExistence type="inferred from homology"/>
<dbReference type="KEGG" id="tbe:Trebr_2215"/>
<dbReference type="GO" id="GO:0005737">
    <property type="term" value="C:cytoplasm"/>
    <property type="evidence" value="ECO:0007669"/>
    <property type="project" value="UniProtKB-SubCell"/>
</dbReference>
<evidence type="ECO:0000256" key="5">
    <source>
        <dbReference type="ARBA" id="ARBA00023163"/>
    </source>
</evidence>
<accession>F4LL52</accession>
<dbReference type="SUPFAM" id="SSF51735">
    <property type="entry name" value="NAD(P)-binding Rossmann-fold domains"/>
    <property type="match status" value="1"/>
</dbReference>
<reference evidence="9" key="1">
    <citation type="submission" date="2011-04" db="EMBL/GenBank/DDBJ databases">
        <title>The complete genome of Treponema brennaborense DSM 12168.</title>
        <authorList>
            <person name="Lucas S."/>
            <person name="Han J."/>
            <person name="Lapidus A."/>
            <person name="Bruce D."/>
            <person name="Goodwin L."/>
            <person name="Pitluck S."/>
            <person name="Peters L."/>
            <person name="Kyrpides N."/>
            <person name="Mavromatis K."/>
            <person name="Ivanova N."/>
            <person name="Mikhailova N."/>
            <person name="Pagani I."/>
            <person name="Teshima H."/>
            <person name="Detter J.C."/>
            <person name="Tapia R."/>
            <person name="Han C."/>
            <person name="Land M."/>
            <person name="Hauser L."/>
            <person name="Markowitz V."/>
            <person name="Cheng J.-F."/>
            <person name="Hugenholtz P."/>
            <person name="Woyke T."/>
            <person name="Wu D."/>
            <person name="Gronow S."/>
            <person name="Wellnitz S."/>
            <person name="Brambilla E."/>
            <person name="Klenk H.-P."/>
            <person name="Eisen J.A."/>
        </authorList>
    </citation>
    <scope>NUCLEOTIDE SEQUENCE [LARGE SCALE GENOMIC DNA]</scope>
    <source>
        <strain evidence="9">DSM 12168 / CIP 105900 / DD5/3</strain>
    </source>
</reference>
<evidence type="ECO:0000256" key="4">
    <source>
        <dbReference type="ARBA" id="ARBA00023125"/>
    </source>
</evidence>
<dbReference type="RefSeq" id="WP_013759328.1">
    <property type="nucleotide sequence ID" value="NC_015500.1"/>
</dbReference>
<comment type="similarity">
    <text evidence="6">Belongs to the transcriptional regulatory Rex family.</text>
</comment>
<dbReference type="STRING" id="906968.Trebr_2215"/>
<dbReference type="Pfam" id="PF02629">
    <property type="entry name" value="CoA_binding"/>
    <property type="match status" value="1"/>
</dbReference>
<dbReference type="Gene3D" id="1.10.10.10">
    <property type="entry name" value="Winged helix-like DNA-binding domain superfamily/Winged helix DNA-binding domain"/>
    <property type="match status" value="1"/>
</dbReference>
<dbReference type="AlphaFoldDB" id="F4LL52"/>
<comment type="function">
    <text evidence="6">Modulates transcription in response to changes in cellular NADH/NAD(+) redox state.</text>
</comment>
<dbReference type="InterPro" id="IPR036291">
    <property type="entry name" value="NAD(P)-bd_dom_sf"/>
</dbReference>
<evidence type="ECO:0000259" key="7">
    <source>
        <dbReference type="Pfam" id="PF02629"/>
    </source>
</evidence>
<keyword evidence="9" id="KW-1185">Reference proteome</keyword>
<evidence type="ECO:0000256" key="2">
    <source>
        <dbReference type="ARBA" id="ARBA00022491"/>
    </source>
</evidence>
<gene>
    <name evidence="6" type="primary">rex</name>
    <name evidence="8" type="ordered locus">Trebr_2215</name>
</gene>
<name>F4LL52_TREBD</name>
<dbReference type="GO" id="GO:0003677">
    <property type="term" value="F:DNA binding"/>
    <property type="evidence" value="ECO:0007669"/>
    <property type="project" value="UniProtKB-UniRule"/>
</dbReference>
<dbReference type="GO" id="GO:0045892">
    <property type="term" value="P:negative regulation of DNA-templated transcription"/>
    <property type="evidence" value="ECO:0007669"/>
    <property type="project" value="InterPro"/>
</dbReference>
<evidence type="ECO:0000256" key="3">
    <source>
        <dbReference type="ARBA" id="ARBA00023015"/>
    </source>
</evidence>
<dbReference type="HOGENOM" id="CLU_061534_1_0_12"/>
<dbReference type="Proteomes" id="UP000006546">
    <property type="component" value="Chromosome"/>
</dbReference>
<protein>
    <recommendedName>
        <fullName evidence="6">Redox-sensing transcriptional repressor Rex</fullName>
    </recommendedName>
</protein>